<keyword evidence="3" id="KW-1185">Reference proteome</keyword>
<evidence type="ECO:0000256" key="1">
    <source>
        <dbReference type="SAM" id="SignalP"/>
    </source>
</evidence>
<reference evidence="2 3" key="1">
    <citation type="submission" date="2017-06" db="EMBL/GenBank/DDBJ databases">
        <title>Neisseria chenwenguii sp. nov., isolated from the intestinal contents of Tibetan Plateau Pika in Yushu, Qinghai Province, China.</title>
        <authorList>
            <person name="Zhang G."/>
        </authorList>
    </citation>
    <scope>NUCLEOTIDE SEQUENCE [LARGE SCALE GENOMIC DNA]</scope>
    <source>
        <strain evidence="2 3">10023</strain>
    </source>
</reference>
<gene>
    <name evidence="2" type="ORF">BG910_01700</name>
</gene>
<dbReference type="SUPFAM" id="SSF82185">
    <property type="entry name" value="Histone H3 K4-specific methyltransferase SET7/9 N-terminal domain"/>
    <property type="match status" value="1"/>
</dbReference>
<dbReference type="AlphaFoldDB" id="A0A220RZT7"/>
<organism evidence="2 3">
    <name type="scientific">Neisseria chenwenguii</name>
    <dbReference type="NCBI Taxonomy" id="1853278"/>
    <lineage>
        <taxon>Bacteria</taxon>
        <taxon>Pseudomonadati</taxon>
        <taxon>Pseudomonadota</taxon>
        <taxon>Betaproteobacteria</taxon>
        <taxon>Neisseriales</taxon>
        <taxon>Neisseriaceae</taxon>
        <taxon>Neisseria</taxon>
    </lineage>
</organism>
<evidence type="ECO:0000313" key="2">
    <source>
        <dbReference type="EMBL" id="ASK26626.1"/>
    </source>
</evidence>
<dbReference type="RefSeq" id="WP_089035348.1">
    <property type="nucleotide sequence ID" value="NZ_CP022278.1"/>
</dbReference>
<keyword evidence="1" id="KW-0732">Signal</keyword>
<dbReference type="EMBL" id="CP022278">
    <property type="protein sequence ID" value="ASK26626.1"/>
    <property type="molecule type" value="Genomic_DNA"/>
</dbReference>
<feature type="chain" id="PRO_5012623407" description="MORN motif-containing protein" evidence="1">
    <location>
        <begin position="21"/>
        <end position="141"/>
    </location>
</feature>
<dbReference type="KEGG" id="nei:BG910_01700"/>
<accession>A0A220RZT7</accession>
<dbReference type="Proteomes" id="UP000198238">
    <property type="component" value="Chromosome"/>
</dbReference>
<proteinExistence type="predicted"/>
<evidence type="ECO:0000313" key="3">
    <source>
        <dbReference type="Proteomes" id="UP000198238"/>
    </source>
</evidence>
<protein>
    <recommendedName>
        <fullName evidence="4">MORN motif-containing protein</fullName>
    </recommendedName>
</protein>
<name>A0A220RZT7_9NEIS</name>
<sequence>MLKRFIFLLPAFGLALPAAAAVIEPFQSKGCRYEGAVGKDGMPQGQGAWACQDGRSYKGGFKNGRFDGKGVYSVNVNPAKTIFIEPFNVNSTKLNKMVLEGMFKNGYAHGHFNVSQNGEALFVMKFDKGVMKEAKLANAKK</sequence>
<dbReference type="Gene3D" id="2.20.110.10">
    <property type="entry name" value="Histone H3 K4-specific methyltransferase SET7/9 N-terminal domain"/>
    <property type="match status" value="1"/>
</dbReference>
<evidence type="ECO:0008006" key="4">
    <source>
        <dbReference type="Google" id="ProtNLM"/>
    </source>
</evidence>
<feature type="signal peptide" evidence="1">
    <location>
        <begin position="1"/>
        <end position="20"/>
    </location>
</feature>